<reference evidence="1 2" key="1">
    <citation type="submission" date="2017-11" db="EMBL/GenBank/DDBJ databases">
        <title>The genome of Rhizophagus clarus HR1 reveals common genetic basis of auxotrophy among arbuscular mycorrhizal fungi.</title>
        <authorList>
            <person name="Kobayashi Y."/>
        </authorList>
    </citation>
    <scope>NUCLEOTIDE SEQUENCE [LARGE SCALE GENOMIC DNA]</scope>
    <source>
        <strain evidence="1 2">HR1</strain>
    </source>
</reference>
<evidence type="ECO:0000313" key="2">
    <source>
        <dbReference type="Proteomes" id="UP000247702"/>
    </source>
</evidence>
<accession>A0A2Z6RAE5</accession>
<organism evidence="1 2">
    <name type="scientific">Rhizophagus clarus</name>
    <dbReference type="NCBI Taxonomy" id="94130"/>
    <lineage>
        <taxon>Eukaryota</taxon>
        <taxon>Fungi</taxon>
        <taxon>Fungi incertae sedis</taxon>
        <taxon>Mucoromycota</taxon>
        <taxon>Glomeromycotina</taxon>
        <taxon>Glomeromycetes</taxon>
        <taxon>Glomerales</taxon>
        <taxon>Glomeraceae</taxon>
        <taxon>Rhizophagus</taxon>
    </lineage>
</organism>
<sequence length="268" mass="31609">MLLPKHSYTKYITVLNEKANKFNYFALYCYCKAKIINIKRLVISHLKSCNKFEKQYSKNERNRILFPERYEEIQEKDQTEGESFFSYEQNFSFPFSSLSYRSSFSSFSLSHCSSFSTSFLSQHSHELEISPEEESANKKRKTKITHYMPRLTPFSKQEYTQWEDLVLNFTINNGCDLDKQDIKYNAVITDSASSNQAARKRLAPEWQDIFFGLCFAHQTNLIVLISKYAPEEFDQEDEAIYHSGKEGEMQNNKYLPFDICKTIDNDIW</sequence>
<name>A0A2Z6RAE5_9GLOM</name>
<dbReference type="EMBL" id="BEXD01001396">
    <property type="protein sequence ID" value="GBB93921.1"/>
    <property type="molecule type" value="Genomic_DNA"/>
</dbReference>
<dbReference type="Proteomes" id="UP000247702">
    <property type="component" value="Unassembled WGS sequence"/>
</dbReference>
<protein>
    <recommendedName>
        <fullName evidence="3">DUF659 domain-containing protein</fullName>
    </recommendedName>
</protein>
<evidence type="ECO:0008006" key="3">
    <source>
        <dbReference type="Google" id="ProtNLM"/>
    </source>
</evidence>
<dbReference type="AlphaFoldDB" id="A0A2Z6RAE5"/>
<evidence type="ECO:0000313" key="1">
    <source>
        <dbReference type="EMBL" id="GBB93921.1"/>
    </source>
</evidence>
<comment type="caution">
    <text evidence="1">The sequence shown here is derived from an EMBL/GenBank/DDBJ whole genome shotgun (WGS) entry which is preliminary data.</text>
</comment>
<keyword evidence="2" id="KW-1185">Reference proteome</keyword>
<proteinExistence type="predicted"/>
<gene>
    <name evidence="1" type="ORF">RclHR1_22540002</name>
</gene>